<dbReference type="EMBL" id="CABPRZ010000002">
    <property type="protein sequence ID" value="VVD71402.1"/>
    <property type="molecule type" value="Genomic_DNA"/>
</dbReference>
<dbReference type="InterPro" id="IPR011033">
    <property type="entry name" value="PRC_barrel-like_sf"/>
</dbReference>
<dbReference type="Gene3D" id="2.30.30.240">
    <property type="entry name" value="PRC-barrel domain"/>
    <property type="match status" value="1"/>
</dbReference>
<dbReference type="OrthoDB" id="286778at2"/>
<protein>
    <submittedName>
        <fullName evidence="3">Photosystem reaction center subunit H</fullName>
    </submittedName>
</protein>
<feature type="domain" description="PRC-barrel" evidence="2">
    <location>
        <begin position="32"/>
        <end position="95"/>
    </location>
</feature>
<dbReference type="PANTHER" id="PTHR36505:SF1">
    <property type="entry name" value="BLR1072 PROTEIN"/>
    <property type="match status" value="1"/>
</dbReference>
<name>A0A5E4S9C7_9BURK</name>
<dbReference type="AlphaFoldDB" id="A0A5E4S9C7"/>
<evidence type="ECO:0000313" key="4">
    <source>
        <dbReference type="Proteomes" id="UP000414233"/>
    </source>
</evidence>
<evidence type="ECO:0000313" key="3">
    <source>
        <dbReference type="EMBL" id="VVD71402.1"/>
    </source>
</evidence>
<feature type="region of interest" description="Disordered" evidence="1">
    <location>
        <begin position="1"/>
        <end position="29"/>
    </location>
</feature>
<dbReference type="RefSeq" id="WP_150695545.1">
    <property type="nucleotide sequence ID" value="NZ_CABPRZ010000002.1"/>
</dbReference>
<organism evidence="3 4">
    <name type="scientific">Pandoraea terrae</name>
    <dbReference type="NCBI Taxonomy" id="1537710"/>
    <lineage>
        <taxon>Bacteria</taxon>
        <taxon>Pseudomonadati</taxon>
        <taxon>Pseudomonadota</taxon>
        <taxon>Betaproteobacteria</taxon>
        <taxon>Burkholderiales</taxon>
        <taxon>Burkholderiaceae</taxon>
        <taxon>Pandoraea</taxon>
    </lineage>
</organism>
<gene>
    <name evidence="3" type="ORF">PTE30175_00587</name>
</gene>
<dbReference type="Proteomes" id="UP000414233">
    <property type="component" value="Unassembled WGS sequence"/>
</dbReference>
<feature type="compositionally biased region" description="Basic residues" evidence="1">
    <location>
        <begin position="20"/>
        <end position="29"/>
    </location>
</feature>
<accession>A0A5E4S9C7</accession>
<evidence type="ECO:0000256" key="1">
    <source>
        <dbReference type="SAM" id="MobiDB-lite"/>
    </source>
</evidence>
<evidence type="ECO:0000259" key="2">
    <source>
        <dbReference type="Pfam" id="PF05239"/>
    </source>
</evidence>
<proteinExistence type="predicted"/>
<dbReference type="SUPFAM" id="SSF50346">
    <property type="entry name" value="PRC-barrel domain"/>
    <property type="match status" value="1"/>
</dbReference>
<dbReference type="PANTHER" id="PTHR36505">
    <property type="entry name" value="BLR1072 PROTEIN"/>
    <property type="match status" value="1"/>
</dbReference>
<reference evidence="3 4" key="1">
    <citation type="submission" date="2019-08" db="EMBL/GenBank/DDBJ databases">
        <authorList>
            <person name="Peeters C."/>
        </authorList>
    </citation>
    <scope>NUCLEOTIDE SEQUENCE [LARGE SCALE GENOMIC DNA]</scope>
    <source>
        <strain evidence="3 4">LMG 30175</strain>
    </source>
</reference>
<sequence length="142" mass="15696">MKHEDHNGYAMHLPNPAAQPRKHGRRGHKPGLIGASTLVGSGVYNPRGEHIGDIRDIMLDVRSGKVGYAVLTFGDMEGAGRRLFAVPWHALSPDAKHEGFALNIDRDRLKHAPGFDKDDWPDMTDPAWATEIHAYYPTGPQP</sequence>
<dbReference type="Pfam" id="PF05239">
    <property type="entry name" value="PRC"/>
    <property type="match status" value="1"/>
</dbReference>
<dbReference type="InterPro" id="IPR027275">
    <property type="entry name" value="PRC-brl_dom"/>
</dbReference>
<keyword evidence="4" id="KW-1185">Reference proteome</keyword>